<gene>
    <name evidence="2" type="ordered locus">Aaci_0613</name>
</gene>
<dbReference type="STRING" id="521098.Aaci_0613"/>
<organism evidence="2 3">
    <name type="scientific">Alicyclobacillus acidocaldarius subsp. acidocaldarius (strain ATCC 27009 / DSM 446 / BCRC 14685 / JCM 5260 / KCTC 1825 / NBRC 15652 / NCIMB 11725 / NRRL B-14509 / 104-IA)</name>
    <name type="common">Bacillus acidocaldarius</name>
    <dbReference type="NCBI Taxonomy" id="521098"/>
    <lineage>
        <taxon>Bacteria</taxon>
        <taxon>Bacillati</taxon>
        <taxon>Bacillota</taxon>
        <taxon>Bacilli</taxon>
        <taxon>Bacillales</taxon>
        <taxon>Alicyclobacillaceae</taxon>
        <taxon>Alicyclobacillus</taxon>
    </lineage>
</organism>
<evidence type="ECO:0000313" key="2">
    <source>
        <dbReference type="EMBL" id="ACV57661.1"/>
    </source>
</evidence>
<sequence length="130" mass="15139">MRRRPSLIIKVPIFDEDREILDAMPPYGRGAWLKEVAKRRLQPTFLNPQEHHSPDTARQIEEEIADWLRNDIVPELIEIIREEVRNEVRRALEGQVSAVVTEDSSDEAEESSDPIETWQPTKAWIESLRG</sequence>
<dbReference type="Proteomes" id="UP000001917">
    <property type="component" value="Chromosome"/>
</dbReference>
<name>C8WTB9_ALIAD</name>
<feature type="compositionally biased region" description="Acidic residues" evidence="1">
    <location>
        <begin position="103"/>
        <end position="113"/>
    </location>
</feature>
<protein>
    <submittedName>
        <fullName evidence="2">Uncharacterized protein</fullName>
    </submittedName>
</protein>
<reference evidence="3" key="1">
    <citation type="submission" date="2009-09" db="EMBL/GenBank/DDBJ databases">
        <title>The complete chromosome of Alicyclobacillus acidocaldarius subsp. acidocaldarius DSM 446.</title>
        <authorList>
            <consortium name="US DOE Joint Genome Institute (JGI-PGF)"/>
            <person name="Lucas S."/>
            <person name="Copeland A."/>
            <person name="Lapidus A."/>
            <person name="Glavina del Rio T."/>
            <person name="Dalin E."/>
            <person name="Tice H."/>
            <person name="Bruce D."/>
            <person name="Goodwin L."/>
            <person name="Pitluck S."/>
            <person name="Kyrpides N."/>
            <person name="Mavromatis K."/>
            <person name="Ivanova N."/>
            <person name="Ovchinnikova G."/>
            <person name="Chertkov O."/>
            <person name="Sims D."/>
            <person name="Brettin T."/>
            <person name="Detter J.C."/>
            <person name="Han C."/>
            <person name="Larimer F."/>
            <person name="Land M."/>
            <person name="Hauser L."/>
            <person name="Markowitz V."/>
            <person name="Cheng J.-F."/>
            <person name="Hugenholtz P."/>
            <person name="Woyke T."/>
            <person name="Wu D."/>
            <person name="Pukall R."/>
            <person name="Klenk H.-P."/>
            <person name="Eisen J.A."/>
        </authorList>
    </citation>
    <scope>NUCLEOTIDE SEQUENCE [LARGE SCALE GENOMIC DNA]</scope>
    <source>
        <strain evidence="3">ATCC 27009 / DSM 446 / BCRC 14685 / JCM 5260 / KCTC 1825 / NBRC 15652 / NCIMB 11725 / NRRL B-14509 / 104-IA</strain>
    </source>
</reference>
<dbReference type="AlphaFoldDB" id="C8WTB9"/>
<keyword evidence="3" id="KW-1185">Reference proteome</keyword>
<feature type="region of interest" description="Disordered" evidence="1">
    <location>
        <begin position="98"/>
        <end position="121"/>
    </location>
</feature>
<dbReference type="RefSeq" id="WP_012810023.1">
    <property type="nucleotide sequence ID" value="NC_013205.1"/>
</dbReference>
<reference evidence="2 3" key="2">
    <citation type="journal article" date="2010" name="Stand. Genomic Sci.">
        <title>Complete genome sequence of Alicyclobacillus acidocaldarius type strain (104-IA).</title>
        <authorList>
            <person name="Mavromatis K."/>
            <person name="Sikorski J."/>
            <person name="Lapidus A."/>
            <person name="Glavina Del Rio T."/>
            <person name="Copeland A."/>
            <person name="Tice H."/>
            <person name="Cheng J.F."/>
            <person name="Lucas S."/>
            <person name="Chen F."/>
            <person name="Nolan M."/>
            <person name="Bruce D."/>
            <person name="Goodwin L."/>
            <person name="Pitluck S."/>
            <person name="Ivanova N."/>
            <person name="Ovchinnikova G."/>
            <person name="Pati A."/>
            <person name="Chen A."/>
            <person name="Palaniappan K."/>
            <person name="Land M."/>
            <person name="Hauser L."/>
            <person name="Chang Y.J."/>
            <person name="Jeffries C.D."/>
            <person name="Chain P."/>
            <person name="Meincke L."/>
            <person name="Sims D."/>
            <person name="Chertkov O."/>
            <person name="Han C."/>
            <person name="Brettin T."/>
            <person name="Detter J.C."/>
            <person name="Wahrenburg C."/>
            <person name="Rohde M."/>
            <person name="Pukall R."/>
            <person name="Goker M."/>
            <person name="Bristow J."/>
            <person name="Eisen J.A."/>
            <person name="Markowitz V."/>
            <person name="Hugenholtz P."/>
            <person name="Klenk H.P."/>
            <person name="Kyrpides N.C."/>
        </authorList>
    </citation>
    <scope>NUCLEOTIDE SEQUENCE [LARGE SCALE GENOMIC DNA]</scope>
    <source>
        <strain evidence="3">ATCC 27009 / DSM 446 / BCRC 14685 / JCM 5260 / KCTC 1825 / NBRC 15652 / NCIMB 11725 / NRRL B-14509 / 104-IA</strain>
    </source>
</reference>
<accession>C8WTB9</accession>
<dbReference type="KEGG" id="aac:Aaci_0613"/>
<evidence type="ECO:0000313" key="3">
    <source>
        <dbReference type="Proteomes" id="UP000001917"/>
    </source>
</evidence>
<proteinExistence type="predicted"/>
<evidence type="ECO:0000256" key="1">
    <source>
        <dbReference type="SAM" id="MobiDB-lite"/>
    </source>
</evidence>
<dbReference type="EMBL" id="CP001727">
    <property type="protein sequence ID" value="ACV57661.1"/>
    <property type="molecule type" value="Genomic_DNA"/>
</dbReference>
<dbReference type="HOGENOM" id="CLU_1933564_0_0_9"/>